<feature type="domain" description="Glycosyl transferase family 1" evidence="1">
    <location>
        <begin position="200"/>
        <end position="361"/>
    </location>
</feature>
<dbReference type="AlphaFoldDB" id="A0A975BFD2"/>
<dbReference type="Gene3D" id="3.40.50.2000">
    <property type="entry name" value="Glycogen Phosphorylase B"/>
    <property type="match status" value="2"/>
</dbReference>
<dbReference type="GO" id="GO:0016757">
    <property type="term" value="F:glycosyltransferase activity"/>
    <property type="evidence" value="ECO:0007669"/>
    <property type="project" value="InterPro"/>
</dbReference>
<dbReference type="InterPro" id="IPR001296">
    <property type="entry name" value="Glyco_trans_1"/>
</dbReference>
<evidence type="ECO:0000313" key="4">
    <source>
        <dbReference type="Proteomes" id="UP000663722"/>
    </source>
</evidence>
<dbReference type="Pfam" id="PF00534">
    <property type="entry name" value="Glycos_transf_1"/>
    <property type="match status" value="1"/>
</dbReference>
<protein>
    <submittedName>
        <fullName evidence="3">Glycosyltransferase, family I</fullName>
    </submittedName>
</protein>
<dbReference type="RefSeq" id="WP_207680878.1">
    <property type="nucleotide sequence ID" value="NZ_CP061800.1"/>
</dbReference>
<dbReference type="EMBL" id="CP061800">
    <property type="protein sequence ID" value="QTA84351.1"/>
    <property type="molecule type" value="Genomic_DNA"/>
</dbReference>
<keyword evidence="4" id="KW-1185">Reference proteome</keyword>
<proteinExistence type="predicted"/>
<dbReference type="Pfam" id="PF13439">
    <property type="entry name" value="Glyco_transf_4"/>
    <property type="match status" value="1"/>
</dbReference>
<dbReference type="PANTHER" id="PTHR12526">
    <property type="entry name" value="GLYCOSYLTRANSFERASE"/>
    <property type="match status" value="1"/>
</dbReference>
<dbReference type="SUPFAM" id="SSF53756">
    <property type="entry name" value="UDP-Glycosyltransferase/glycogen phosphorylase"/>
    <property type="match status" value="1"/>
</dbReference>
<accession>A0A975BFD2</accession>
<evidence type="ECO:0000259" key="2">
    <source>
        <dbReference type="Pfam" id="PF13439"/>
    </source>
</evidence>
<gene>
    <name evidence="3" type="ORF">dnm_003450</name>
</gene>
<organism evidence="3 4">
    <name type="scientific">Desulfonema magnum</name>
    <dbReference type="NCBI Taxonomy" id="45655"/>
    <lineage>
        <taxon>Bacteria</taxon>
        <taxon>Pseudomonadati</taxon>
        <taxon>Thermodesulfobacteriota</taxon>
        <taxon>Desulfobacteria</taxon>
        <taxon>Desulfobacterales</taxon>
        <taxon>Desulfococcaceae</taxon>
        <taxon>Desulfonema</taxon>
    </lineage>
</organism>
<evidence type="ECO:0000259" key="1">
    <source>
        <dbReference type="Pfam" id="PF00534"/>
    </source>
</evidence>
<dbReference type="CDD" id="cd03801">
    <property type="entry name" value="GT4_PimA-like"/>
    <property type="match status" value="1"/>
</dbReference>
<dbReference type="Proteomes" id="UP000663722">
    <property type="component" value="Chromosome"/>
</dbReference>
<sequence>MILKKQTVAIIRSNYSTHGGIEKVTLNCMEGLLSAGVKLTLLTYPGQNWPISHKNLKIISLGISRGNRFIQALLFNRAVNKYLSANHFDIILSLDKMSQFTHLRAGGTHKSFLKTKNENSNAIERIFRKTSFFHSYVLYLEKQGFSNPRLKKIWCISNLVKDDICKDYAVDKDKIQIIPGGIDWKKIGEIFEKRYETAQELSVKHNISLEKNYLLFLGSGFSRKGLDTGIRGLHSLPDSYDLIVVGKGSQQNYAKLALDLGLSERIHFLGAQENGWKYASLCKALILPSHYEPFGLAAAEAQAMGLPVLVSNKTGYVDCLSVNQNGVILQDPVNDENIKKSFKKLLYLIENPKMTAKQIRNSVKHLDNEFILKKAIQDFMEVQLVR</sequence>
<name>A0A975BFD2_9BACT</name>
<reference evidence="3" key="1">
    <citation type="journal article" date="2021" name="Microb. Physiol.">
        <title>Proteogenomic Insights into the Physiology of Marine, Sulfate-Reducing, Filamentous Desulfonema limicola and Desulfonema magnum.</title>
        <authorList>
            <person name="Schnaars V."/>
            <person name="Wohlbrand L."/>
            <person name="Scheve S."/>
            <person name="Hinrichs C."/>
            <person name="Reinhardt R."/>
            <person name="Rabus R."/>
        </authorList>
    </citation>
    <scope>NUCLEOTIDE SEQUENCE</scope>
    <source>
        <strain evidence="3">4be13</strain>
    </source>
</reference>
<dbReference type="InterPro" id="IPR028098">
    <property type="entry name" value="Glyco_trans_4-like_N"/>
</dbReference>
<evidence type="ECO:0000313" key="3">
    <source>
        <dbReference type="EMBL" id="QTA84351.1"/>
    </source>
</evidence>
<feature type="domain" description="Glycosyltransferase subfamily 4-like N-terminal" evidence="2">
    <location>
        <begin position="19"/>
        <end position="183"/>
    </location>
</feature>
<dbReference type="KEGG" id="dmm:dnm_003450"/>